<dbReference type="PANTHER" id="PTHR30404">
    <property type="entry name" value="N-ACETYLMURAMOYL-L-ALANINE AMIDASE"/>
    <property type="match status" value="1"/>
</dbReference>
<dbReference type="InterPro" id="IPR002508">
    <property type="entry name" value="MurNAc-LAA_cat"/>
</dbReference>
<evidence type="ECO:0000256" key="2">
    <source>
        <dbReference type="ARBA" id="ARBA00011901"/>
    </source>
</evidence>
<evidence type="ECO:0000313" key="7">
    <source>
        <dbReference type="Proteomes" id="UP001321445"/>
    </source>
</evidence>
<dbReference type="SMART" id="SM00646">
    <property type="entry name" value="Ami_3"/>
    <property type="match status" value="1"/>
</dbReference>
<evidence type="ECO:0000313" key="6">
    <source>
        <dbReference type="EMBL" id="BDY13901.1"/>
    </source>
</evidence>
<evidence type="ECO:0000259" key="5">
    <source>
        <dbReference type="SMART" id="SM00646"/>
    </source>
</evidence>
<name>A0ABM8FPI7_9BACT</name>
<dbReference type="Pfam" id="PF01520">
    <property type="entry name" value="Amidase_3"/>
    <property type="match status" value="1"/>
</dbReference>
<accession>A0ABM8FPI7</accession>
<dbReference type="Proteomes" id="UP001321445">
    <property type="component" value="Chromosome"/>
</dbReference>
<dbReference type="EC" id="3.5.1.28" evidence="2"/>
<feature type="compositionally biased region" description="Basic residues" evidence="4">
    <location>
        <begin position="99"/>
        <end position="109"/>
    </location>
</feature>
<feature type="region of interest" description="Disordered" evidence="4">
    <location>
        <begin position="231"/>
        <end position="265"/>
    </location>
</feature>
<feature type="domain" description="MurNAc-LAA" evidence="5">
    <location>
        <begin position="332"/>
        <end position="488"/>
    </location>
</feature>
<proteinExistence type="predicted"/>
<protein>
    <recommendedName>
        <fullName evidence="2">N-acetylmuramoyl-L-alanine amidase</fullName>
        <ecNumber evidence="2">3.5.1.28</ecNumber>
    </recommendedName>
</protein>
<feature type="compositionally biased region" description="Low complexity" evidence="4">
    <location>
        <begin position="252"/>
        <end position="263"/>
    </location>
</feature>
<dbReference type="InterPro" id="IPR050695">
    <property type="entry name" value="N-acetylmuramoyl_amidase_3"/>
</dbReference>
<evidence type="ECO:0000256" key="4">
    <source>
        <dbReference type="SAM" id="MobiDB-lite"/>
    </source>
</evidence>
<dbReference type="RefSeq" id="WP_286336841.1">
    <property type="nucleotide sequence ID" value="NZ_AP027370.1"/>
</dbReference>
<feature type="region of interest" description="Disordered" evidence="4">
    <location>
        <begin position="98"/>
        <end position="126"/>
    </location>
</feature>
<evidence type="ECO:0000256" key="3">
    <source>
        <dbReference type="ARBA" id="ARBA00022801"/>
    </source>
</evidence>
<organism evidence="6 7">
    <name type="scientific">Hydrogenimonas cancrithermarum</name>
    <dbReference type="NCBI Taxonomy" id="2993563"/>
    <lineage>
        <taxon>Bacteria</taxon>
        <taxon>Pseudomonadati</taxon>
        <taxon>Campylobacterota</taxon>
        <taxon>Epsilonproteobacteria</taxon>
        <taxon>Campylobacterales</taxon>
        <taxon>Hydrogenimonadaceae</taxon>
        <taxon>Hydrogenimonas</taxon>
    </lineage>
</organism>
<gene>
    <name evidence="6" type="ORF">HCR_22130</name>
</gene>
<comment type="catalytic activity">
    <reaction evidence="1">
        <text>Hydrolyzes the link between N-acetylmuramoyl residues and L-amino acid residues in certain cell-wall glycopeptides.</text>
        <dbReference type="EC" id="3.5.1.28"/>
    </reaction>
</comment>
<dbReference type="CDD" id="cd02696">
    <property type="entry name" value="MurNAc-LAA"/>
    <property type="match status" value="1"/>
</dbReference>
<dbReference type="Gene3D" id="3.40.630.40">
    <property type="entry name" value="Zn-dependent exopeptidases"/>
    <property type="match status" value="1"/>
</dbReference>
<dbReference type="EMBL" id="AP027370">
    <property type="protein sequence ID" value="BDY13901.1"/>
    <property type="molecule type" value="Genomic_DNA"/>
</dbReference>
<keyword evidence="7" id="KW-1185">Reference proteome</keyword>
<dbReference type="SUPFAM" id="SSF53187">
    <property type="entry name" value="Zn-dependent exopeptidases"/>
    <property type="match status" value="1"/>
</dbReference>
<dbReference type="PANTHER" id="PTHR30404:SF0">
    <property type="entry name" value="N-ACETYLMURAMOYL-L-ALANINE AMIDASE AMIC"/>
    <property type="match status" value="1"/>
</dbReference>
<keyword evidence="3" id="KW-0378">Hydrolase</keyword>
<sequence length="496" mass="56412">MTIKKALLLLAFFAVFLFGSDYASRLENAAKAIGSDKKSIVWKGYHDYQSLYMKGLLEQNKTLQVEALQGLIEASSSLGLDPERYKNALKSLRPDLFSKQKKRSKRKASLKNGTAKTQPAPVSGKKAKLLSSRLDANRLILEFSLPISERAIRHFVLKRKHSVLYVYDIKPARVPFSIKRYKGGRFKEIRIAQYDPKKIRIVIETQRPYTPQLKITGQKVAITLPGAAAEMASSKKPGHDTKKKKKLHLQPQASQSASAATTQKKPRLKTYTVVIDPGHGGKDAGAVGYKRRKEKDVVLAVAKDLKKVLKKRGFKVYLTRERDKFIPLKRRTHFANRKNADFFISIHANAAAKKSSYLKNKGIETYFLSWKRSGRAKRVAELENRADLSDKNFYTKNTYLDVMNREKIIESNKLAIDLQRQILSSVKRKYKDVVDNGVRDGPFWVLVGAQMPAVLIEIGYITHPKEAKRLFNPYYRKLLAEGIANGIESYIYHNKQ</sequence>
<reference evidence="6 7" key="1">
    <citation type="submission" date="2023-03" db="EMBL/GenBank/DDBJ databases">
        <title>Description of Hydrogenimonas sp. ISO32.</title>
        <authorList>
            <person name="Mino S."/>
            <person name="Fukazawa S."/>
            <person name="Sawabe T."/>
        </authorList>
    </citation>
    <scope>NUCLEOTIDE SEQUENCE [LARGE SCALE GENOMIC DNA]</scope>
    <source>
        <strain evidence="6 7">ISO32</strain>
    </source>
</reference>
<evidence type="ECO:0000256" key="1">
    <source>
        <dbReference type="ARBA" id="ARBA00001561"/>
    </source>
</evidence>